<accession>A0A5M9JNH6</accession>
<dbReference type="Proteomes" id="UP000322873">
    <property type="component" value="Unassembled WGS sequence"/>
</dbReference>
<feature type="region of interest" description="Disordered" evidence="1">
    <location>
        <begin position="156"/>
        <end position="217"/>
    </location>
</feature>
<feature type="region of interest" description="Disordered" evidence="1">
    <location>
        <begin position="266"/>
        <end position="295"/>
    </location>
</feature>
<evidence type="ECO:0008006" key="4">
    <source>
        <dbReference type="Google" id="ProtNLM"/>
    </source>
</evidence>
<sequence>MDDFIELGLEAADKCVDKNFHKIPEKAMHTGTYRPHNIKNAVSERLRGDDLAGSDSGSDNDASAENENQRQDQNTRMRLDEDDGKRLDPATRLRDSPHKDVSDAPRYHDASSGESRPPFYKDSPLISLNERKNVGIDSNSPCPDHLGCFQNNLYRRGSLPYDQSRPRDMDDQREHENTQGHQNNRRRRTLDERRDSPLKRTSKSMNTSSNKSDSDEAGLRYGAVGAMLGGLAAQELATKNTRGRKNEKVAFAMLGAVVGALAGKSIGERVHDDRGKRGRTLHEGRYDREYNTNPK</sequence>
<feature type="region of interest" description="Disordered" evidence="1">
    <location>
        <begin position="27"/>
        <end position="124"/>
    </location>
</feature>
<proteinExistence type="predicted"/>
<feature type="compositionally biased region" description="Basic and acidic residues" evidence="1">
    <location>
        <begin position="189"/>
        <end position="198"/>
    </location>
</feature>
<dbReference type="OrthoDB" id="3561227at2759"/>
<gene>
    <name evidence="2" type="ORF">EYC84_002301</name>
</gene>
<evidence type="ECO:0000313" key="3">
    <source>
        <dbReference type="Proteomes" id="UP000322873"/>
    </source>
</evidence>
<comment type="caution">
    <text evidence="2">The sequence shown here is derived from an EMBL/GenBank/DDBJ whole genome shotgun (WGS) entry which is preliminary data.</text>
</comment>
<dbReference type="AlphaFoldDB" id="A0A5M9JNH6"/>
<evidence type="ECO:0000256" key="1">
    <source>
        <dbReference type="SAM" id="MobiDB-lite"/>
    </source>
</evidence>
<evidence type="ECO:0000313" key="2">
    <source>
        <dbReference type="EMBL" id="KAA8569963.1"/>
    </source>
</evidence>
<name>A0A5M9JNH6_MONFR</name>
<dbReference type="VEuPathDB" id="FungiDB:MFRU_005g01170"/>
<feature type="compositionally biased region" description="Basic and acidic residues" evidence="1">
    <location>
        <begin position="67"/>
        <end position="111"/>
    </location>
</feature>
<feature type="compositionally biased region" description="Low complexity" evidence="1">
    <location>
        <begin position="51"/>
        <end position="63"/>
    </location>
</feature>
<feature type="compositionally biased region" description="Basic and acidic residues" evidence="1">
    <location>
        <begin position="164"/>
        <end position="178"/>
    </location>
</feature>
<reference evidence="2 3" key="1">
    <citation type="submission" date="2019-06" db="EMBL/GenBank/DDBJ databases">
        <title>Genome Sequence of the Brown Rot Fungal Pathogen Monilinia fructicola.</title>
        <authorList>
            <person name="De Miccolis Angelini R.M."/>
            <person name="Landi L."/>
            <person name="Abate D."/>
            <person name="Pollastro S."/>
            <person name="Romanazzi G."/>
            <person name="Faretra F."/>
        </authorList>
    </citation>
    <scope>NUCLEOTIDE SEQUENCE [LARGE SCALE GENOMIC DNA]</scope>
    <source>
        <strain evidence="2 3">Mfrc123</strain>
    </source>
</reference>
<protein>
    <recommendedName>
        <fullName evidence="4">Glycine zipper 2TM domain-containing protein</fullName>
    </recommendedName>
</protein>
<dbReference type="EMBL" id="VICG01000007">
    <property type="protein sequence ID" value="KAA8569963.1"/>
    <property type="molecule type" value="Genomic_DNA"/>
</dbReference>
<organism evidence="2 3">
    <name type="scientific">Monilinia fructicola</name>
    <name type="common">Brown rot fungus</name>
    <name type="synonym">Ciboria fructicola</name>
    <dbReference type="NCBI Taxonomy" id="38448"/>
    <lineage>
        <taxon>Eukaryota</taxon>
        <taxon>Fungi</taxon>
        <taxon>Dikarya</taxon>
        <taxon>Ascomycota</taxon>
        <taxon>Pezizomycotina</taxon>
        <taxon>Leotiomycetes</taxon>
        <taxon>Helotiales</taxon>
        <taxon>Sclerotiniaceae</taxon>
        <taxon>Monilinia</taxon>
    </lineage>
</organism>
<keyword evidence="3" id="KW-1185">Reference proteome</keyword>